<evidence type="ECO:0000256" key="4">
    <source>
        <dbReference type="ARBA" id="ARBA00022692"/>
    </source>
</evidence>
<dbReference type="Pfam" id="PF00924">
    <property type="entry name" value="MS_channel_2nd"/>
    <property type="match status" value="1"/>
</dbReference>
<dbReference type="SUPFAM" id="SSF82689">
    <property type="entry name" value="Mechanosensitive channel protein MscS (YggB), C-terminal domain"/>
    <property type="match status" value="1"/>
</dbReference>
<dbReference type="InterPro" id="IPR045275">
    <property type="entry name" value="MscS_archaea/bacteria_type"/>
</dbReference>
<dbReference type="InterPro" id="IPR049142">
    <property type="entry name" value="MS_channel_1st"/>
</dbReference>
<protein>
    <submittedName>
        <fullName evidence="11">Small-conductance mechanosensitive channel</fullName>
    </submittedName>
</protein>
<evidence type="ECO:0000256" key="7">
    <source>
        <dbReference type="SAM" id="Phobius"/>
    </source>
</evidence>
<feature type="domain" description="Mechanosensitive ion channel MscS C-terminal" evidence="9">
    <location>
        <begin position="210"/>
        <end position="291"/>
    </location>
</feature>
<evidence type="ECO:0000259" key="9">
    <source>
        <dbReference type="Pfam" id="PF21082"/>
    </source>
</evidence>
<evidence type="ECO:0000256" key="3">
    <source>
        <dbReference type="ARBA" id="ARBA00022475"/>
    </source>
</evidence>
<dbReference type="Gene3D" id="1.10.287.1260">
    <property type="match status" value="1"/>
</dbReference>
<dbReference type="InterPro" id="IPR010920">
    <property type="entry name" value="LSM_dom_sf"/>
</dbReference>
<comment type="similarity">
    <text evidence="2">Belongs to the MscS (TC 1.A.23) family.</text>
</comment>
<feature type="transmembrane region" description="Helical" evidence="7">
    <location>
        <begin position="50"/>
        <end position="68"/>
    </location>
</feature>
<dbReference type="Pfam" id="PF21082">
    <property type="entry name" value="MS_channel_3rd"/>
    <property type="match status" value="1"/>
</dbReference>
<dbReference type="Pfam" id="PF21088">
    <property type="entry name" value="MS_channel_1st"/>
    <property type="match status" value="1"/>
</dbReference>
<evidence type="ECO:0000256" key="6">
    <source>
        <dbReference type="ARBA" id="ARBA00023136"/>
    </source>
</evidence>
<evidence type="ECO:0000313" key="11">
    <source>
        <dbReference type="EMBL" id="VYU31091.1"/>
    </source>
</evidence>
<dbReference type="InterPro" id="IPR006685">
    <property type="entry name" value="MscS_channel_2nd"/>
</dbReference>
<dbReference type="GO" id="GO:0008381">
    <property type="term" value="F:mechanosensitive monoatomic ion channel activity"/>
    <property type="evidence" value="ECO:0007669"/>
    <property type="project" value="InterPro"/>
</dbReference>
<feature type="domain" description="Mechanosensitive ion channel transmembrane helices 2/3" evidence="10">
    <location>
        <begin position="98"/>
        <end position="135"/>
    </location>
</feature>
<dbReference type="GO" id="GO:0005886">
    <property type="term" value="C:plasma membrane"/>
    <property type="evidence" value="ECO:0007669"/>
    <property type="project" value="UniProtKB-SubCell"/>
</dbReference>
<evidence type="ECO:0000256" key="1">
    <source>
        <dbReference type="ARBA" id="ARBA00004651"/>
    </source>
</evidence>
<dbReference type="InterPro" id="IPR023408">
    <property type="entry name" value="MscS_beta-dom_sf"/>
</dbReference>
<dbReference type="InterPro" id="IPR011014">
    <property type="entry name" value="MscS_channel_TM-2"/>
</dbReference>
<organism evidence="11">
    <name type="scientific">Clostridium symbiosum</name>
    <name type="common">Bacteroides symbiosus</name>
    <dbReference type="NCBI Taxonomy" id="1512"/>
    <lineage>
        <taxon>Bacteria</taxon>
        <taxon>Bacillati</taxon>
        <taxon>Bacillota</taxon>
        <taxon>Clostridia</taxon>
        <taxon>Lachnospirales</taxon>
        <taxon>Lachnospiraceae</taxon>
        <taxon>Otoolea</taxon>
    </lineage>
</organism>
<dbReference type="AlphaFoldDB" id="A0A6N3DX15"/>
<dbReference type="PROSITE" id="PS01246">
    <property type="entry name" value="UPF0003"/>
    <property type="match status" value="1"/>
</dbReference>
<dbReference type="SUPFAM" id="SSF82861">
    <property type="entry name" value="Mechanosensitive channel protein MscS (YggB), transmembrane region"/>
    <property type="match status" value="1"/>
</dbReference>
<dbReference type="InterPro" id="IPR049278">
    <property type="entry name" value="MS_channel_C"/>
</dbReference>
<keyword evidence="5 7" id="KW-1133">Transmembrane helix</keyword>
<dbReference type="SUPFAM" id="SSF50182">
    <property type="entry name" value="Sm-like ribonucleoproteins"/>
    <property type="match status" value="1"/>
</dbReference>
<evidence type="ECO:0000256" key="5">
    <source>
        <dbReference type="ARBA" id="ARBA00022989"/>
    </source>
</evidence>
<dbReference type="InterPro" id="IPR011066">
    <property type="entry name" value="MscS_channel_C_sf"/>
</dbReference>
<gene>
    <name evidence="11" type="primary">mscS</name>
    <name evidence="11" type="ORF">CSLFYP84_01855</name>
</gene>
<dbReference type="RefSeq" id="WP_156684580.1">
    <property type="nucleotide sequence ID" value="NZ_BAABZD010000028.1"/>
</dbReference>
<keyword evidence="6 7" id="KW-0472">Membrane</keyword>
<keyword evidence="3" id="KW-1003">Cell membrane</keyword>
<dbReference type="InterPro" id="IPR006686">
    <property type="entry name" value="MscS_channel_CS"/>
</dbReference>
<comment type="subcellular location">
    <subcellularLocation>
        <location evidence="1">Cell membrane</location>
        <topology evidence="1">Multi-pass membrane protein</topology>
    </subcellularLocation>
</comment>
<dbReference type="PANTHER" id="PTHR30221:SF1">
    <property type="entry name" value="SMALL-CONDUCTANCE MECHANOSENSITIVE CHANNEL"/>
    <property type="match status" value="1"/>
</dbReference>
<name>A0A6N3DX15_CLOSY</name>
<feature type="domain" description="Mechanosensitive ion channel MscS" evidence="8">
    <location>
        <begin position="137"/>
        <end position="202"/>
    </location>
</feature>
<evidence type="ECO:0000259" key="8">
    <source>
        <dbReference type="Pfam" id="PF00924"/>
    </source>
</evidence>
<reference evidence="11" key="1">
    <citation type="submission" date="2019-11" db="EMBL/GenBank/DDBJ databases">
        <authorList>
            <person name="Feng L."/>
        </authorList>
    </citation>
    <scope>NUCLEOTIDE SEQUENCE</scope>
    <source>
        <strain evidence="11">CsymbiosumLFYP84</strain>
    </source>
</reference>
<evidence type="ECO:0000256" key="2">
    <source>
        <dbReference type="ARBA" id="ARBA00008017"/>
    </source>
</evidence>
<feature type="transmembrane region" description="Helical" evidence="7">
    <location>
        <begin position="100"/>
        <end position="123"/>
    </location>
</feature>
<dbReference type="EMBL" id="CACRUA010000022">
    <property type="protein sequence ID" value="VYU31091.1"/>
    <property type="molecule type" value="Genomic_DNA"/>
</dbReference>
<dbReference type="Gene3D" id="3.30.70.100">
    <property type="match status" value="1"/>
</dbReference>
<accession>A0A6N3DX15</accession>
<dbReference type="Gene3D" id="2.30.30.60">
    <property type="match status" value="1"/>
</dbReference>
<proteinExistence type="inferred from homology"/>
<sequence length="305" mass="33235">MTGHYILLAAASTAADAVEVAERDLTELSQIKPGMIKQMLEGLGPSLMSLGWKLFIALILFLAGRKLIRFVQRMMSASFERTGVEIGVSKFLRSLTEFSLYALLVFIILGQLGVNTTSILAVLGTASLALSLSLQQSLSNFAGGVLILMMKPFKVGDYIVCIHGEGTVSMIGLVYTTLATVDNKAITIPNGTLANSTVTNVTAMERRRLDLTVGIGYRSDLKKAKTILEKLYREHPAVLKDPDITVFVDSLGESSVMIGARGWVAADDYWAAKWDITEKIKLAFDEAGIDIPFNQMDIHIVRDDG</sequence>
<dbReference type="PANTHER" id="PTHR30221">
    <property type="entry name" value="SMALL-CONDUCTANCE MECHANOSENSITIVE CHANNEL"/>
    <property type="match status" value="1"/>
</dbReference>
<keyword evidence="4 7" id="KW-0812">Transmembrane</keyword>
<evidence type="ECO:0000259" key="10">
    <source>
        <dbReference type="Pfam" id="PF21088"/>
    </source>
</evidence>